<evidence type="ECO:0000256" key="2">
    <source>
        <dbReference type="SAM" id="MobiDB-lite"/>
    </source>
</evidence>
<protein>
    <recommendedName>
        <fullName evidence="3">CHAT domain-containing protein</fullName>
    </recommendedName>
</protein>
<reference evidence="4 5" key="1">
    <citation type="journal article" date="2018" name="Nat. Ecol. Evol.">
        <title>Pezizomycetes genomes reveal the molecular basis of ectomycorrhizal truffle lifestyle.</title>
        <authorList>
            <person name="Murat C."/>
            <person name="Payen T."/>
            <person name="Noel B."/>
            <person name="Kuo A."/>
            <person name="Morin E."/>
            <person name="Chen J."/>
            <person name="Kohler A."/>
            <person name="Krizsan K."/>
            <person name="Balestrini R."/>
            <person name="Da Silva C."/>
            <person name="Montanini B."/>
            <person name="Hainaut M."/>
            <person name="Levati E."/>
            <person name="Barry K.W."/>
            <person name="Belfiori B."/>
            <person name="Cichocki N."/>
            <person name="Clum A."/>
            <person name="Dockter R.B."/>
            <person name="Fauchery L."/>
            <person name="Guy J."/>
            <person name="Iotti M."/>
            <person name="Le Tacon F."/>
            <person name="Lindquist E.A."/>
            <person name="Lipzen A."/>
            <person name="Malagnac F."/>
            <person name="Mello A."/>
            <person name="Molinier V."/>
            <person name="Miyauchi S."/>
            <person name="Poulain J."/>
            <person name="Riccioni C."/>
            <person name="Rubini A."/>
            <person name="Sitrit Y."/>
            <person name="Splivallo R."/>
            <person name="Traeger S."/>
            <person name="Wang M."/>
            <person name="Zifcakova L."/>
            <person name="Wipf D."/>
            <person name="Zambonelli A."/>
            <person name="Paolocci F."/>
            <person name="Nowrousian M."/>
            <person name="Ottonello S."/>
            <person name="Baldrian P."/>
            <person name="Spatafora J.W."/>
            <person name="Henrissat B."/>
            <person name="Nagy L.G."/>
            <person name="Aury J.M."/>
            <person name="Wincker P."/>
            <person name="Grigoriev I.V."/>
            <person name="Bonfante P."/>
            <person name="Martin F.M."/>
        </authorList>
    </citation>
    <scope>NUCLEOTIDE SEQUENCE [LARGE SCALE GENOMIC DNA]</scope>
    <source>
        <strain evidence="4 5">CCBAS932</strain>
    </source>
</reference>
<feature type="compositionally biased region" description="Low complexity" evidence="2">
    <location>
        <begin position="16"/>
        <end position="43"/>
    </location>
</feature>
<dbReference type="SUPFAM" id="SSF81901">
    <property type="entry name" value="HCP-like"/>
    <property type="match status" value="1"/>
</dbReference>
<evidence type="ECO:0000259" key="3">
    <source>
        <dbReference type="Pfam" id="PF12770"/>
    </source>
</evidence>
<gene>
    <name evidence="4" type="ORF">P167DRAFT_536145</name>
</gene>
<feature type="compositionally biased region" description="Basic and acidic residues" evidence="2">
    <location>
        <begin position="254"/>
        <end position="270"/>
    </location>
</feature>
<evidence type="ECO:0000313" key="4">
    <source>
        <dbReference type="EMBL" id="RPB12000.1"/>
    </source>
</evidence>
<feature type="region of interest" description="Disordered" evidence="2">
    <location>
        <begin position="243"/>
        <end position="308"/>
    </location>
</feature>
<dbReference type="InterPro" id="IPR024983">
    <property type="entry name" value="CHAT_dom"/>
</dbReference>
<evidence type="ECO:0000313" key="5">
    <source>
        <dbReference type="Proteomes" id="UP000277580"/>
    </source>
</evidence>
<evidence type="ECO:0000256" key="1">
    <source>
        <dbReference type="PROSITE-ProRule" id="PRU00339"/>
    </source>
</evidence>
<dbReference type="PROSITE" id="PS50005">
    <property type="entry name" value="TPR"/>
    <property type="match status" value="1"/>
</dbReference>
<feature type="compositionally biased region" description="Polar residues" evidence="2">
    <location>
        <begin position="272"/>
        <end position="281"/>
    </location>
</feature>
<dbReference type="Proteomes" id="UP000277580">
    <property type="component" value="Unassembled WGS sequence"/>
</dbReference>
<feature type="domain" description="CHAT" evidence="3">
    <location>
        <begin position="1434"/>
        <end position="1715"/>
    </location>
</feature>
<dbReference type="InParanoid" id="A0A3N4KNC1"/>
<accession>A0A3N4KNC1</accession>
<feature type="compositionally biased region" description="Acidic residues" evidence="2">
    <location>
        <begin position="243"/>
        <end position="252"/>
    </location>
</feature>
<feature type="region of interest" description="Disordered" evidence="2">
    <location>
        <begin position="1"/>
        <end position="78"/>
    </location>
</feature>
<dbReference type="EMBL" id="ML119131">
    <property type="protein sequence ID" value="RPB12000.1"/>
    <property type="molecule type" value="Genomic_DNA"/>
</dbReference>
<proteinExistence type="predicted"/>
<keyword evidence="1" id="KW-0802">TPR repeat</keyword>
<name>A0A3N4KNC1_9PEZI</name>
<dbReference type="InterPro" id="IPR019734">
    <property type="entry name" value="TPR_rpt"/>
</dbReference>
<feature type="compositionally biased region" description="Basic and acidic residues" evidence="2">
    <location>
        <begin position="211"/>
        <end position="221"/>
    </location>
</feature>
<organism evidence="4 5">
    <name type="scientific">Morchella conica CCBAS932</name>
    <dbReference type="NCBI Taxonomy" id="1392247"/>
    <lineage>
        <taxon>Eukaryota</taxon>
        <taxon>Fungi</taxon>
        <taxon>Dikarya</taxon>
        <taxon>Ascomycota</taxon>
        <taxon>Pezizomycotina</taxon>
        <taxon>Pezizomycetes</taxon>
        <taxon>Pezizales</taxon>
        <taxon>Morchellaceae</taxon>
        <taxon>Morchella</taxon>
    </lineage>
</organism>
<feature type="repeat" description="TPR" evidence="1">
    <location>
        <begin position="495"/>
        <end position="528"/>
    </location>
</feature>
<dbReference type="OrthoDB" id="9991317at2759"/>
<dbReference type="Gene3D" id="1.25.40.10">
    <property type="entry name" value="Tetratricopeptide repeat domain"/>
    <property type="match status" value="3"/>
</dbReference>
<keyword evidence="5" id="KW-1185">Reference proteome</keyword>
<dbReference type="Pfam" id="PF12770">
    <property type="entry name" value="CHAT"/>
    <property type="match status" value="1"/>
</dbReference>
<dbReference type="STRING" id="1392247.A0A3N4KNC1"/>
<feature type="region of interest" description="Disordered" evidence="2">
    <location>
        <begin position="211"/>
        <end position="231"/>
    </location>
</feature>
<sequence length="1716" mass="188661">MVTPDDSPTGERPGASPSTPTTSSSAPPMSRSSSSSSSSSSISGEVVRGTLTARRLPPHTDDDPSRYIPPMEHLEAPDNELAKMMRTKDMAERGRAEVLLSLMMESANIRQATALQDLPELQNATIAYRMPTSLALRRRGGEGEVVGEEEEEEEEKRVQKWKKKKFELKVQEETMTPEAAQAAADKAIAELGNLDFGAEISKLPEEIEGTGKWKGKGKEVATDSGDAGAVGLDMDMDVDAGADADAEDEVVEMDLSRGVEESRKRARDANAGESSGSSKTAAKSLVQGEEEEEEIPTHELGPAPDLWPAPISEEEAHALDEEDMTGGVYTFESMSLTPDIALGVLESVPTESPQRPVAHHILSNAYQQEFRTTGHTPTLNSALHHAQIAVSLLAPPRRMRAIAVMNLCEIFNLRYIHTNDVSNLSAAIKMLSRTVEAGYDGPLRPLVFRFLSRLHGYRYDALHGTDDLDRCIAVAGELISVMERSNRRVPGLNIAQLHFDLGERLRDHGDLDKAIERFELAAALSEDNINLRAEALGARVDTMFLRDKNDTVAVIAALQSGVEALPASHPQAANMRKNLESLLSVRKGDDISDLQAQVEEGGGDIETLCKLSRSLLTRYYRLRDIKDLNNAVEPAEIAMAATEREDKEYANRVGLFAHVLHTRYERLGERADLDRSIELWELAVEATEGEDQRTARTNMSQSLYLRHKHESGGVVDLERALLLAQQAFEGMEKGEQEYAGRLLNLANCYTGRFRLHGTKGDIDTGISRMRQALEASAEEGSSANRPGIMGNLSAQLLLRWQTFRESKDITECIEYAERSLKETSDRSPHFAERLLNLAAMLDNRGRPEDLERAVRLARVALNGIPQGHRIEAGTRAVLARYVQKLYSGAEGLNAAVEAGEKAVAAAEAGHPDRAPIFGNLAATYRERYERLGNVLDLHRAVETGYVAAAHCKESTAMKGRFLSELSESLSTRFRRIGGKDDMAMAVKTAREALDCTPVNHQERAERLIELCQRFVERFKAEGVEEDLLNAITLGNLCLDKTPKEDPDHSRRLLVVADALHLRHTTYGIFWNDLDRALIMTQNALILYRGGRITPPEIRHRMGKLLRSLYRRSREISDISKAIGWLEAAATEIDDELPVRADILDDLARCYLIRYQALNNKGPDGEYSFVTFRDLWEMTLAPPLARIRAGRRLCDVLEKSGKWSEAADIFEKCVELMPRVSPPSLAREDQQAQLKLLFGIPTRAANAVLTAGYGAERALRVLEMGRGIMMAFIINCRSETTDLQAAHPELYAEFNSLRRELDSTAGLSAKRTNLADGLELEELGAGSVSARRKRAAEQLDEVLAKIRSLEGFDNFLLLPTGAEMRKMAEKGPIVVYASGIRRCDAIIVTTDEIKSVNLPKWEIKEAVEKTVGLGEDVVRGTVNTYAQRNKKMNNALKWLWDVAVEPVLAALGIDGTETVMPHVWWVGSGPLSFSAFHAAGTHTAGSTQNTISRVISSYTPTIKALTYARGMRPPTLPHGSPNVLLVTMPTTPDESDLYGVEQEASCITEIAGADSTTRLTHPTANEVLDQLASHSVIHFACHGISSPSNPSASALLLRAKDGTQDKLTVQTISDANTTNAQVAYLSACSTAENSAVQLADENIHLAAAFILAGFRNVLGTLWESNDEACVDVAGRFYSGLFVEGVDSGVAMHRAVVELRKRKPQKVLMWAPFIHTGA</sequence>
<dbReference type="InterPro" id="IPR011990">
    <property type="entry name" value="TPR-like_helical_dom_sf"/>
</dbReference>